<dbReference type="InterPro" id="IPR036736">
    <property type="entry name" value="ACP-like_sf"/>
</dbReference>
<evidence type="ECO:0008006" key="12">
    <source>
        <dbReference type="Google" id="ProtNLM"/>
    </source>
</evidence>
<dbReference type="SUPFAM" id="SSF51735">
    <property type="entry name" value="NAD(P)-binding Rossmann-fold domains"/>
    <property type="match status" value="2"/>
</dbReference>
<dbReference type="SMART" id="SM00822">
    <property type="entry name" value="PKS_KR"/>
    <property type="match status" value="1"/>
</dbReference>
<dbReference type="EMBL" id="CAJNOE010000045">
    <property type="protein sequence ID" value="CAF0803312.1"/>
    <property type="molecule type" value="Genomic_DNA"/>
</dbReference>
<dbReference type="Pfam" id="PF00698">
    <property type="entry name" value="Acyl_transf_1"/>
    <property type="match status" value="1"/>
</dbReference>
<dbReference type="Gene3D" id="3.10.129.110">
    <property type="entry name" value="Polyketide synthase dehydratase"/>
    <property type="match status" value="1"/>
</dbReference>
<evidence type="ECO:0000256" key="2">
    <source>
        <dbReference type="ARBA" id="ARBA00022553"/>
    </source>
</evidence>
<dbReference type="GO" id="GO:0031177">
    <property type="term" value="F:phosphopantetheine binding"/>
    <property type="evidence" value="ECO:0007669"/>
    <property type="project" value="InterPro"/>
</dbReference>
<dbReference type="SUPFAM" id="SSF53335">
    <property type="entry name" value="S-adenosyl-L-methionine-dependent methyltransferases"/>
    <property type="match status" value="1"/>
</dbReference>
<dbReference type="SMART" id="SM00827">
    <property type="entry name" value="PKS_AT"/>
    <property type="match status" value="1"/>
</dbReference>
<evidence type="ECO:0000256" key="5">
    <source>
        <dbReference type="ARBA" id="ARBA00023268"/>
    </source>
</evidence>
<dbReference type="Pfam" id="PF14765">
    <property type="entry name" value="PS-DH"/>
    <property type="match status" value="1"/>
</dbReference>
<dbReference type="GO" id="GO:0016491">
    <property type="term" value="F:oxidoreductase activity"/>
    <property type="evidence" value="ECO:0007669"/>
    <property type="project" value="InterPro"/>
</dbReference>
<dbReference type="Gene3D" id="3.40.50.720">
    <property type="entry name" value="NAD(P)-binding Rossmann-like Domain"/>
    <property type="match status" value="2"/>
</dbReference>
<evidence type="ECO:0000256" key="1">
    <source>
        <dbReference type="ARBA" id="ARBA00022450"/>
    </source>
</evidence>
<dbReference type="InterPro" id="IPR050444">
    <property type="entry name" value="Polyketide_Synthase"/>
</dbReference>
<dbReference type="Gene3D" id="1.10.1200.10">
    <property type="entry name" value="ACP-like"/>
    <property type="match status" value="1"/>
</dbReference>
<feature type="region of interest" description="C-terminal hotdog fold" evidence="7">
    <location>
        <begin position="650"/>
        <end position="815"/>
    </location>
</feature>
<keyword evidence="1" id="KW-0596">Phosphopantetheine</keyword>
<dbReference type="SUPFAM" id="SSF52151">
    <property type="entry name" value="FabD/lysophospholipase-like"/>
    <property type="match status" value="1"/>
</dbReference>
<dbReference type="GO" id="GO:0006633">
    <property type="term" value="P:fatty acid biosynthetic process"/>
    <property type="evidence" value="ECO:0007669"/>
    <property type="project" value="UniProtKB-UniPathway"/>
</dbReference>
<dbReference type="InterPro" id="IPR016036">
    <property type="entry name" value="Malonyl_transacylase_ACP-bd"/>
</dbReference>
<dbReference type="SMART" id="SM00829">
    <property type="entry name" value="PKS_ER"/>
    <property type="match status" value="1"/>
</dbReference>
<dbReference type="GO" id="GO:0016746">
    <property type="term" value="F:acyltransferase activity"/>
    <property type="evidence" value="ECO:0007669"/>
    <property type="project" value="UniProtKB-KW"/>
</dbReference>
<keyword evidence="4" id="KW-0521">NADP</keyword>
<evidence type="ECO:0000259" key="8">
    <source>
        <dbReference type="PROSITE" id="PS50075"/>
    </source>
</evidence>
<evidence type="ECO:0000313" key="10">
    <source>
        <dbReference type="EMBL" id="CAF0803312.1"/>
    </source>
</evidence>
<dbReference type="InterPro" id="IPR014043">
    <property type="entry name" value="Acyl_transferase_dom"/>
</dbReference>
<evidence type="ECO:0000256" key="7">
    <source>
        <dbReference type="PROSITE-ProRule" id="PRU01363"/>
    </source>
</evidence>
<keyword evidence="6" id="KW-0012">Acyltransferase</keyword>
<comment type="caution">
    <text evidence="7">Lacks conserved residue(s) required for the propagation of feature annotation.</text>
</comment>
<accession>A0A813SW13</accession>
<dbReference type="PROSITE" id="PS52019">
    <property type="entry name" value="PKS_MFAS_DH"/>
    <property type="match status" value="1"/>
</dbReference>
<evidence type="ECO:0000256" key="6">
    <source>
        <dbReference type="ARBA" id="ARBA00023315"/>
    </source>
</evidence>
<dbReference type="InterPro" id="IPR020806">
    <property type="entry name" value="PKS_PP-bd"/>
</dbReference>
<dbReference type="InterPro" id="IPR001227">
    <property type="entry name" value="Ac_transferase_dom_sf"/>
</dbReference>
<evidence type="ECO:0000259" key="9">
    <source>
        <dbReference type="PROSITE" id="PS52019"/>
    </source>
</evidence>
<evidence type="ECO:0000256" key="3">
    <source>
        <dbReference type="ARBA" id="ARBA00022679"/>
    </source>
</evidence>
<dbReference type="Gene3D" id="3.30.70.3290">
    <property type="match status" value="1"/>
</dbReference>
<dbReference type="UniPathway" id="UPA00094"/>
<organism evidence="10 11">
    <name type="scientific">Adineta steineri</name>
    <dbReference type="NCBI Taxonomy" id="433720"/>
    <lineage>
        <taxon>Eukaryota</taxon>
        <taxon>Metazoa</taxon>
        <taxon>Spiralia</taxon>
        <taxon>Gnathifera</taxon>
        <taxon>Rotifera</taxon>
        <taxon>Eurotatoria</taxon>
        <taxon>Bdelloidea</taxon>
        <taxon>Adinetida</taxon>
        <taxon>Adinetidae</taxon>
        <taxon>Adineta</taxon>
    </lineage>
</organism>
<protein>
    <recommendedName>
        <fullName evidence="12">Polyketide synthase</fullName>
    </recommendedName>
</protein>
<proteinExistence type="predicted"/>
<dbReference type="InterPro" id="IPR057326">
    <property type="entry name" value="KR_dom"/>
</dbReference>
<sequence>MKSAEDKSKTRKSLKDQVAQFNQWLQKRPTSDVDNDHAFFQRISQQLLLKRTISYIHLAIFVFANRQQLQQQLDAFLAEQTISGLAIELRPTIALSQKICFVFSGQGPQWWAMGRQLYESEPVFTQWIQLIDSEMTKINKGEWRLLEELIEKKNEQESRINDTNIAQPTLFAIQVALAALLVSWNIYPSTIVSHSAGDQAAAFVAGRLSLQEAVRIVYHRSRLQNRNTRQGGRMLAVSMREEDVKEKLLKGIEHLVCIAVVNSPRSVTLSGDEKTINELEQMLSTFHPNVFKARLRIENAFHSYQMDRFDVEKELLSSLSDIRGLPLKDPQQMFNPKCADARLYSSVIGGELSNEMPVDAHYWWTNIRQAVHFRDAIASIAQNNDATIFLELSPHPVLAASIRECYESANQQPLILPTLKRKENEQITLLTSLAQLTISPDIWQQYFHTRNILSSNEDETFFDSFPLYAFQLSSCWYESKESVIKRLANRIQTHPLLGVRQLSGQTTATWRNGILFPAVALLEIVAAGYRQLFLSTDNKEQSLITLEEIKFVKALVLTQHELTEIFTQIDMLKREWSIYSRPWSSAGPDCMRPSGMASNDFIDSLLDQQTLSQHSLNEFTLHAHGRINMDNTQQKSTTILTTNMIRDTTWSTHDASSVYSHLSTRGYQYGPLFQNMNFLQGTTSTVIAQVSSDLSKINDLSSYYLLHPSLLDACLHPLLALLPGNDTTFLPISIQKFVSSTNKNLSSSSNVEMRGNYHDNVCGLSQERTYSCDLIVLSSGDKNSPSPSSPSSEEEEILCSFEGLVIQQIQGARAGRWTLEKSIFDKLNAAVDLPNADHDEHLNVITKDYCMKRTWIDTPTITSIADLLPSPEQILKSDINTVTNQDLIESIQPFNELAACYAQMAIKGLDIKSIDHQYHPLFHACQSLASMLTDQVTLHSTKLRLMNLFNRFSHLKPLLISLDNYGLCLKEVFSGQQTGIDVFLGNNETEQTLQQIKSIISANKTQTIFGAIGQHLQHQFDQNTNESLSDRRLRILWIAYGEHLDVLPVLQLLLKLSNETNLWIDLHYMESDPAQLTQAEQLFQTHLAGQTHLSIIYEQTSDLFNSETLGKIPVESFDIVFAANKLQGSENLKKSLIDLRRLLVPNGLLLLLELIDVPLYFDLIFGLSDQWWSLSDNARALDDVHQWTTTLKQLGGFTSVETILNQSESAIIISQKTRSLEILKALDERKHQAWLLFTKNDPHSLGNIIASLLPCSNIRFFDICNSQMEIIRSAIQMLMTKYKQVYIVFAWSIEQTYIGSDNSDLAFKQHEESILGTFVQLLQLIQATSPNFRPFVFVITRHAQLNNDSNCNIIVSPLIGLTRSLMIEYDQHRLKLIDLQSSTSSSINEETLAHALTQYIVTCRYANTIDEIVLQLESNQNQPVKHLTWHYEMLQKHEENEEKNFKSQQQQICINPHKDADQHPFRLLVAPSRFLTDLTWINDERAKELLSGMVEVRIHCVGINFRDVLKVRGLYPHTRTFAQLDQDQPHVNRDTEPGSDFVGIILRACPTTKFQPGDHVVGISADGVLHSHIIIHSLQVACIPPECPLTDEQLSVMPVVCLTVIYSLKYRVHLRAGQTVLIHAATGGAGQICIQYCQYIGARVIATAGTEEKRRFLREHSGVEHVFNSRDTSFVNDVRNIVPDGVDIVINSLSGPLLKQSIKLLAYHGHFVEWGKRDVFDKTQLSMFDFRSDCSFHVIDLVLLLERQPDIYNPILQEMVDLLIQGKLKAIEPTVVYEPSQVVDAFMRCNSGQAIGKAVVRLTNSNESLYLNSVHHNNLIEDNNIMFPSNVCQQGTILISGGFGGLGLTMSRWMIEKRGVKHVTLMSRRTLIELEQSSNPEYNDWLKLKQISKTYDAHVDVVQVDVTNFDQVHNLMERLNQTSHPVRGIIHSAVVAEDRSLTNLTQEHLTRVLAAKVRGAWIFHQVIQLTHAPIHFFIMFSSIRNHLLELSAASYNAGNQFLDALAHYRMIELNLPALSVSLPAISGAGIFHRHRDILTSLKLTQGFELVPTVVVFELIEHFQVNQKICPCPIIFAVNWQTLYQKRQKLPTFHLSKIVEERYAAMNLSNTSSTSSRINSTINSNSNQKEIIIERTQAAISRLLGAANVDRILVDRSLVSQGMDSLAALSLYNWLGQETGVFIPLVDLLQGFSIETIATVIHKKLNEHHEIVSSTTKEQDLNIDAVNENEIIPSDVSIYTGAENIICLQRTHASDSPIRFCIAEKPSNNIDDSSFALFTNNADGQQTQKAPVATYVIQIASTIPSATISTYARDMITQMRRIQPRGPYQLVAIQNKREEVIAREMIRQLKDHLMINDVQLLLLNG</sequence>
<dbReference type="InterPro" id="IPR049900">
    <property type="entry name" value="PKS_mFAS_DH"/>
</dbReference>
<feature type="domain" description="PKS/mFAS DH" evidence="9">
    <location>
        <begin position="465"/>
        <end position="815"/>
    </location>
</feature>
<keyword evidence="3" id="KW-0808">Transferase</keyword>
<dbReference type="Pfam" id="PF00107">
    <property type="entry name" value="ADH_zinc_N"/>
    <property type="match status" value="1"/>
</dbReference>
<keyword evidence="5" id="KW-0511">Multifunctional enzyme</keyword>
<dbReference type="InterPro" id="IPR036291">
    <property type="entry name" value="NAD(P)-bd_dom_sf"/>
</dbReference>
<dbReference type="GO" id="GO:0044550">
    <property type="term" value="P:secondary metabolite biosynthetic process"/>
    <property type="evidence" value="ECO:0007669"/>
    <property type="project" value="UniProtKB-ARBA"/>
</dbReference>
<dbReference type="InterPro" id="IPR013968">
    <property type="entry name" value="PKS_KR"/>
</dbReference>
<dbReference type="SMART" id="SM00823">
    <property type="entry name" value="PKS_PP"/>
    <property type="match status" value="1"/>
</dbReference>
<dbReference type="InterPro" id="IPR049551">
    <property type="entry name" value="PKS_DH_C"/>
</dbReference>
<dbReference type="Gene3D" id="3.40.366.10">
    <property type="entry name" value="Malonyl-Coenzyme A Acyl Carrier Protein, domain 2"/>
    <property type="match status" value="1"/>
</dbReference>
<dbReference type="Gene3D" id="3.90.180.10">
    <property type="entry name" value="Medium-chain alcohol dehydrogenases, catalytic domain"/>
    <property type="match status" value="1"/>
</dbReference>
<dbReference type="InterPro" id="IPR042104">
    <property type="entry name" value="PKS_dehydratase_sf"/>
</dbReference>
<dbReference type="Pfam" id="PF08659">
    <property type="entry name" value="KR"/>
    <property type="match status" value="1"/>
</dbReference>
<name>A0A813SW13_9BILA</name>
<dbReference type="InterPro" id="IPR029063">
    <property type="entry name" value="SAM-dependent_MTases_sf"/>
</dbReference>
<evidence type="ECO:0000256" key="4">
    <source>
        <dbReference type="ARBA" id="ARBA00022857"/>
    </source>
</evidence>
<dbReference type="SUPFAM" id="SSF55048">
    <property type="entry name" value="Probable ACP-binding domain of malonyl-CoA ACP transacylase"/>
    <property type="match status" value="1"/>
</dbReference>
<feature type="domain" description="Carrier" evidence="8">
    <location>
        <begin position="2129"/>
        <end position="2204"/>
    </location>
</feature>
<dbReference type="CDD" id="cd05195">
    <property type="entry name" value="enoyl_red"/>
    <property type="match status" value="1"/>
</dbReference>
<dbReference type="SUPFAM" id="SSF50129">
    <property type="entry name" value="GroES-like"/>
    <property type="match status" value="1"/>
</dbReference>
<dbReference type="InterPro" id="IPR020807">
    <property type="entry name" value="PKS_DH"/>
</dbReference>
<comment type="caution">
    <text evidence="10">The sequence shown here is derived from an EMBL/GenBank/DDBJ whole genome shotgun (WGS) entry which is preliminary data.</text>
</comment>
<dbReference type="Pfam" id="PF23297">
    <property type="entry name" value="ACP_SdgA_C"/>
    <property type="match status" value="1"/>
</dbReference>
<dbReference type="PANTHER" id="PTHR45681">
    <property type="entry name" value="POLYKETIDE SYNTHASE 44-RELATED"/>
    <property type="match status" value="1"/>
</dbReference>
<dbReference type="SUPFAM" id="SSF47336">
    <property type="entry name" value="ACP-like"/>
    <property type="match status" value="1"/>
</dbReference>
<dbReference type="InterPro" id="IPR013149">
    <property type="entry name" value="ADH-like_C"/>
</dbReference>
<dbReference type="Gene3D" id="3.40.50.150">
    <property type="entry name" value="Vaccinia Virus protein VP39"/>
    <property type="match status" value="1"/>
</dbReference>
<reference evidence="10" key="1">
    <citation type="submission" date="2021-02" db="EMBL/GenBank/DDBJ databases">
        <authorList>
            <person name="Nowell W R."/>
        </authorList>
    </citation>
    <scope>NUCLEOTIDE SEQUENCE</scope>
</reference>
<dbReference type="PANTHER" id="PTHR45681:SF6">
    <property type="entry name" value="POLYKETIDE SYNTHASE 37"/>
    <property type="match status" value="1"/>
</dbReference>
<keyword evidence="2" id="KW-0597">Phosphoprotein</keyword>
<feature type="region of interest" description="N-terminal hotdog fold" evidence="7">
    <location>
        <begin position="465"/>
        <end position="634"/>
    </location>
</feature>
<evidence type="ECO:0000313" key="11">
    <source>
        <dbReference type="Proteomes" id="UP000663860"/>
    </source>
</evidence>
<dbReference type="PROSITE" id="PS50075">
    <property type="entry name" value="CARRIER"/>
    <property type="match status" value="1"/>
</dbReference>
<gene>
    <name evidence="10" type="ORF">IZO911_LOCUS7053</name>
</gene>
<dbReference type="Proteomes" id="UP000663860">
    <property type="component" value="Unassembled WGS sequence"/>
</dbReference>
<dbReference type="InterPro" id="IPR009081">
    <property type="entry name" value="PP-bd_ACP"/>
</dbReference>
<dbReference type="SMART" id="SM00826">
    <property type="entry name" value="PKS_DH"/>
    <property type="match status" value="1"/>
</dbReference>
<dbReference type="InterPro" id="IPR020843">
    <property type="entry name" value="ER"/>
</dbReference>
<dbReference type="InterPro" id="IPR011032">
    <property type="entry name" value="GroES-like_sf"/>
</dbReference>
<dbReference type="InterPro" id="IPR016035">
    <property type="entry name" value="Acyl_Trfase/lysoPLipase"/>
</dbReference>